<name>A0AAD8FI82_BIOPF</name>
<keyword evidence="2 5" id="KW-0812">Transmembrane</keyword>
<dbReference type="PANTHER" id="PTHR46641">
    <property type="entry name" value="FMRFAMIDE RECEPTOR-RELATED"/>
    <property type="match status" value="1"/>
</dbReference>
<evidence type="ECO:0000256" key="5">
    <source>
        <dbReference type="SAM" id="Phobius"/>
    </source>
</evidence>
<dbReference type="Gene3D" id="1.20.1070.10">
    <property type="entry name" value="Rhodopsin 7-helix transmembrane proteins"/>
    <property type="match status" value="1"/>
</dbReference>
<feature type="transmembrane region" description="Helical" evidence="5">
    <location>
        <begin position="141"/>
        <end position="160"/>
    </location>
</feature>
<sequence length="345" mass="39229">MPYIYDVVSDEQFANAMFVYTKMFAPICQIFAISFNILTMTIFFRMGLRDSFNITFFALSISDLFCVLLDASDTVCLNIAMSPWQQNLPVSLYSISGGIHYYQYIFFDTSVCLETFLAVTRCCCVAMPLRFKNMFAYERSLVIILILIVCNFVFRIPLLSSYTLTWQTHPSTNQTIFTFYSTNDFKFYSSLEQIASHTIFPVILFCIATLCSVILTTSLVDASLKRNLMTRAKSNPESVYAIALKTDHVNVSTKTLNTKEVQLVKAVTLVTLVLGFVLLILSLFSLAEAAVPEFFARKKYNNTHSVCAIVVSLVILSHSGYKFIIYYSFNSKFRMIIKRILGLSM</sequence>
<feature type="domain" description="G-protein coupled receptors family 1 profile" evidence="6">
    <location>
        <begin position="35"/>
        <end position="326"/>
    </location>
</feature>
<organism evidence="7 8">
    <name type="scientific">Biomphalaria pfeifferi</name>
    <name type="common">Bloodfluke planorb</name>
    <name type="synonym">Freshwater snail</name>
    <dbReference type="NCBI Taxonomy" id="112525"/>
    <lineage>
        <taxon>Eukaryota</taxon>
        <taxon>Metazoa</taxon>
        <taxon>Spiralia</taxon>
        <taxon>Lophotrochozoa</taxon>
        <taxon>Mollusca</taxon>
        <taxon>Gastropoda</taxon>
        <taxon>Heterobranchia</taxon>
        <taxon>Euthyneura</taxon>
        <taxon>Panpulmonata</taxon>
        <taxon>Hygrophila</taxon>
        <taxon>Lymnaeoidea</taxon>
        <taxon>Planorbidae</taxon>
        <taxon>Biomphalaria</taxon>
    </lineage>
</organism>
<keyword evidence="4 5" id="KW-0472">Membrane</keyword>
<dbReference type="InterPro" id="IPR052954">
    <property type="entry name" value="GPCR-Ligand_Int"/>
</dbReference>
<comment type="subcellular location">
    <subcellularLocation>
        <location evidence="1">Membrane</location>
    </subcellularLocation>
</comment>
<evidence type="ECO:0000259" key="6">
    <source>
        <dbReference type="PROSITE" id="PS50262"/>
    </source>
</evidence>
<dbReference type="InterPro" id="IPR017452">
    <property type="entry name" value="GPCR_Rhodpsn_7TM"/>
</dbReference>
<feature type="transmembrane region" description="Helical" evidence="5">
    <location>
        <begin position="23"/>
        <end position="44"/>
    </location>
</feature>
<gene>
    <name evidence="7" type="ORF">Bpfe_004784</name>
</gene>
<evidence type="ECO:0000313" key="8">
    <source>
        <dbReference type="Proteomes" id="UP001233172"/>
    </source>
</evidence>
<reference evidence="7" key="1">
    <citation type="journal article" date="2023" name="PLoS Negl. Trop. Dis.">
        <title>A genome sequence for Biomphalaria pfeifferi, the major vector snail for the human-infecting parasite Schistosoma mansoni.</title>
        <authorList>
            <person name="Bu L."/>
            <person name="Lu L."/>
            <person name="Laidemitt M.R."/>
            <person name="Zhang S.M."/>
            <person name="Mutuku M."/>
            <person name="Mkoji G."/>
            <person name="Steinauer M."/>
            <person name="Loker E.S."/>
        </authorList>
    </citation>
    <scope>NUCLEOTIDE SEQUENCE</scope>
    <source>
        <strain evidence="7">KasaAsao</strain>
    </source>
</reference>
<dbReference type="SUPFAM" id="SSF81321">
    <property type="entry name" value="Family A G protein-coupled receptor-like"/>
    <property type="match status" value="1"/>
</dbReference>
<evidence type="ECO:0000256" key="4">
    <source>
        <dbReference type="ARBA" id="ARBA00023136"/>
    </source>
</evidence>
<dbReference type="PANTHER" id="PTHR46641:SF2">
    <property type="entry name" value="FMRFAMIDE RECEPTOR"/>
    <property type="match status" value="1"/>
</dbReference>
<evidence type="ECO:0000256" key="3">
    <source>
        <dbReference type="ARBA" id="ARBA00022989"/>
    </source>
</evidence>
<evidence type="ECO:0000256" key="2">
    <source>
        <dbReference type="ARBA" id="ARBA00022692"/>
    </source>
</evidence>
<evidence type="ECO:0000256" key="1">
    <source>
        <dbReference type="ARBA" id="ARBA00004370"/>
    </source>
</evidence>
<feature type="transmembrane region" description="Helical" evidence="5">
    <location>
        <begin position="263"/>
        <end position="286"/>
    </location>
</feature>
<reference evidence="7" key="2">
    <citation type="submission" date="2023-04" db="EMBL/GenBank/DDBJ databases">
        <authorList>
            <person name="Bu L."/>
            <person name="Lu L."/>
            <person name="Laidemitt M.R."/>
            <person name="Zhang S.M."/>
            <person name="Mutuku M."/>
            <person name="Mkoji G."/>
            <person name="Steinauer M."/>
            <person name="Loker E.S."/>
        </authorList>
    </citation>
    <scope>NUCLEOTIDE SEQUENCE</scope>
    <source>
        <strain evidence="7">KasaAsao</strain>
        <tissue evidence="7">Whole Snail</tissue>
    </source>
</reference>
<dbReference type="EMBL" id="JASAOG010000012">
    <property type="protein sequence ID" value="KAK0065987.1"/>
    <property type="molecule type" value="Genomic_DNA"/>
</dbReference>
<feature type="transmembrane region" description="Helical" evidence="5">
    <location>
        <begin position="199"/>
        <end position="224"/>
    </location>
</feature>
<accession>A0AAD8FI82</accession>
<dbReference type="PROSITE" id="PS50262">
    <property type="entry name" value="G_PROTEIN_RECEP_F1_2"/>
    <property type="match status" value="1"/>
</dbReference>
<keyword evidence="7" id="KW-0675">Receptor</keyword>
<dbReference type="GO" id="GO:0016020">
    <property type="term" value="C:membrane"/>
    <property type="evidence" value="ECO:0007669"/>
    <property type="project" value="UniProtKB-SubCell"/>
</dbReference>
<keyword evidence="8" id="KW-1185">Reference proteome</keyword>
<comment type="caution">
    <text evidence="7">The sequence shown here is derived from an EMBL/GenBank/DDBJ whole genome shotgun (WGS) entry which is preliminary data.</text>
</comment>
<protein>
    <submittedName>
        <fullName evidence="7">5-hydroxytryptamine receptor 2</fullName>
    </submittedName>
</protein>
<proteinExistence type="predicted"/>
<dbReference type="AlphaFoldDB" id="A0AAD8FI82"/>
<keyword evidence="3 5" id="KW-1133">Transmembrane helix</keyword>
<evidence type="ECO:0000313" key="7">
    <source>
        <dbReference type="EMBL" id="KAK0065987.1"/>
    </source>
</evidence>
<feature type="transmembrane region" description="Helical" evidence="5">
    <location>
        <begin position="306"/>
        <end position="329"/>
    </location>
</feature>
<dbReference type="Proteomes" id="UP001233172">
    <property type="component" value="Unassembled WGS sequence"/>
</dbReference>